<evidence type="ECO:0000313" key="13">
    <source>
        <dbReference type="Proteomes" id="UP000614601"/>
    </source>
</evidence>
<gene>
    <name evidence="12" type="ORF">BOKJ2_LOCUS7231</name>
</gene>
<evidence type="ECO:0000256" key="8">
    <source>
        <dbReference type="ARBA" id="ARBA00032658"/>
    </source>
</evidence>
<dbReference type="EMBL" id="CAJFDH010000003">
    <property type="protein sequence ID" value="CAD5217722.1"/>
    <property type="molecule type" value="Genomic_DNA"/>
</dbReference>
<name>A0A811KPQ1_9BILA</name>
<protein>
    <recommendedName>
        <fullName evidence="4">Membrane-bound transcription factor site-2 protease</fullName>
        <ecNumber evidence="3">3.4.24.85</ecNumber>
    </recommendedName>
    <alternativeName>
        <fullName evidence="8">Endopeptidase S2P</fullName>
    </alternativeName>
</protein>
<evidence type="ECO:0000256" key="5">
    <source>
        <dbReference type="ARBA" id="ARBA00022692"/>
    </source>
</evidence>
<comment type="catalytic activity">
    <reaction evidence="1">
        <text>Cleaves several transcription factors that are type-2 transmembrane proteins within membrane-spanning domains. Known substrates include sterol regulatory element-binding protein (SREBP) -1, SREBP-2 and forms of the transcriptional activator ATF6. SREBP-2 is cleaved at the site 477-DRSRILL-|-CVLTFLCLSFNPLTSLLQWGGA-505. The residues Asn-Pro, 11 residues distal to the site of cleavage in the membrane-spanning domain, are important for cleavage by S2P endopeptidase. Replacement of either of these residues does not prevent cleavage, but there is no cleavage if both of these residues are replaced.</text>
        <dbReference type="EC" id="3.4.24.85"/>
    </reaction>
</comment>
<evidence type="ECO:0000256" key="2">
    <source>
        <dbReference type="ARBA" id="ARBA00004127"/>
    </source>
</evidence>
<dbReference type="GO" id="GO:0005737">
    <property type="term" value="C:cytoplasm"/>
    <property type="evidence" value="ECO:0007669"/>
    <property type="project" value="TreeGrafter"/>
</dbReference>
<comment type="caution">
    <text evidence="12">The sequence shown here is derived from an EMBL/GenBank/DDBJ whole genome shotgun (WGS) entry which is preliminary data.</text>
</comment>
<organism evidence="12 13">
    <name type="scientific">Bursaphelenchus okinawaensis</name>
    <dbReference type="NCBI Taxonomy" id="465554"/>
    <lineage>
        <taxon>Eukaryota</taxon>
        <taxon>Metazoa</taxon>
        <taxon>Ecdysozoa</taxon>
        <taxon>Nematoda</taxon>
        <taxon>Chromadorea</taxon>
        <taxon>Rhabditida</taxon>
        <taxon>Tylenchina</taxon>
        <taxon>Tylenchomorpha</taxon>
        <taxon>Aphelenchoidea</taxon>
        <taxon>Aphelenchoididae</taxon>
        <taxon>Bursaphelenchus</taxon>
    </lineage>
</organism>
<keyword evidence="13" id="KW-1185">Reference proteome</keyword>
<evidence type="ECO:0000313" key="12">
    <source>
        <dbReference type="EMBL" id="CAD5217722.1"/>
    </source>
</evidence>
<evidence type="ECO:0000256" key="3">
    <source>
        <dbReference type="ARBA" id="ARBA00012347"/>
    </source>
</evidence>
<feature type="transmembrane region" description="Helical" evidence="10">
    <location>
        <begin position="80"/>
        <end position="107"/>
    </location>
</feature>
<dbReference type="OrthoDB" id="69989at2759"/>
<evidence type="ECO:0000256" key="6">
    <source>
        <dbReference type="ARBA" id="ARBA00022989"/>
    </source>
</evidence>
<evidence type="ECO:0000256" key="10">
    <source>
        <dbReference type="SAM" id="Phobius"/>
    </source>
</evidence>
<evidence type="ECO:0000256" key="7">
    <source>
        <dbReference type="ARBA" id="ARBA00023136"/>
    </source>
</evidence>
<dbReference type="Proteomes" id="UP000783686">
    <property type="component" value="Unassembled WGS sequence"/>
</dbReference>
<dbReference type="PANTHER" id="PTHR13325">
    <property type="entry name" value="PROTEASE M50 MEMBRANE-BOUND TRANSCRIPTION FACTOR SITE 2 PROTEASE"/>
    <property type="match status" value="1"/>
</dbReference>
<dbReference type="PANTHER" id="PTHR13325:SF3">
    <property type="entry name" value="MEMBRANE-BOUND TRANSCRIPTION FACTOR SITE-2 PROTEASE"/>
    <property type="match status" value="1"/>
</dbReference>
<dbReference type="InterPro" id="IPR008915">
    <property type="entry name" value="Peptidase_M50"/>
</dbReference>
<dbReference type="AlphaFoldDB" id="A0A811KPQ1"/>
<feature type="transmembrane region" description="Helical" evidence="10">
    <location>
        <begin position="240"/>
        <end position="262"/>
    </location>
</feature>
<dbReference type="EMBL" id="CAJFCW020000003">
    <property type="protein sequence ID" value="CAG9108350.1"/>
    <property type="molecule type" value="Genomic_DNA"/>
</dbReference>
<feature type="transmembrane region" description="Helical" evidence="10">
    <location>
        <begin position="174"/>
        <end position="192"/>
    </location>
</feature>
<feature type="transmembrane region" description="Helical" evidence="10">
    <location>
        <begin position="571"/>
        <end position="599"/>
    </location>
</feature>
<keyword evidence="5 10" id="KW-0812">Transmembrane</keyword>
<evidence type="ECO:0000256" key="4">
    <source>
        <dbReference type="ARBA" id="ARBA00014400"/>
    </source>
</evidence>
<comment type="subcellular location">
    <subcellularLocation>
        <location evidence="2">Endomembrane system</location>
        <topology evidence="2">Multi-pass membrane protein</topology>
    </subcellularLocation>
</comment>
<dbReference type="GO" id="GO:1905897">
    <property type="term" value="P:regulation of response to endoplasmic reticulum stress"/>
    <property type="evidence" value="ECO:0007669"/>
    <property type="project" value="TreeGrafter"/>
</dbReference>
<evidence type="ECO:0000256" key="1">
    <source>
        <dbReference type="ARBA" id="ARBA00001350"/>
    </source>
</evidence>
<dbReference type="GO" id="GO:0004222">
    <property type="term" value="F:metalloendopeptidase activity"/>
    <property type="evidence" value="ECO:0007669"/>
    <property type="project" value="InterPro"/>
</dbReference>
<comment type="function">
    <text evidence="9">Zinc metalloprotease that mediates intramembrane proteolysis of proteins such as ATF6, ATF6B, SREBF1/SREBP1 and SREBF2/SREBP2. Catalyzes the second step in the proteolytic activation of the sterol regulatory element-binding proteins (SREBPs) SREBF1/SREBP1 and SREBF2/SREBP2: cleaves SREBPs within the first transmembrane segment, thereby releasing the N-terminal segment with a portion of the transmembrane segment attached. Mature N-terminal SREBP fragments shuttle to the nucleus and activate gene transcription. Also mediates the second step in the proteolytic activation of the cyclic AMP-dependent transcription factor ATF-6 (ATF6 and ATF6B). Involved in intramembrane proteolysis during bone formation. In astrocytes and osteoblasts, upon DNA damage and ER stress, mediates the second step of the regulated intramembrane proteolytic activation of the transcription factor CREB3L1, leading to the inhibition of cell-cycle progression.</text>
</comment>
<reference evidence="12" key="1">
    <citation type="submission" date="2020-09" db="EMBL/GenBank/DDBJ databases">
        <authorList>
            <person name="Kikuchi T."/>
        </authorList>
    </citation>
    <scope>NUCLEOTIDE SEQUENCE</scope>
    <source>
        <strain evidence="12">SH1</strain>
    </source>
</reference>
<dbReference type="GO" id="GO:0012505">
    <property type="term" value="C:endomembrane system"/>
    <property type="evidence" value="ECO:0007669"/>
    <property type="project" value="UniProtKB-SubCell"/>
</dbReference>
<accession>A0A811KPQ1</accession>
<keyword evidence="6 10" id="KW-1133">Transmembrane helix</keyword>
<sequence>MLLSTSLSVFFLFWSALFLIDYFLRSWQVDRYLRLVENYGLTISPFQLRFYWTRCDNHWQFGPFVAFQTWVATSKLSRLVAIWFTLGTLVALTFFFLMPLYLVWLLFTEVFNWYSIMQWLNSGWFSWLFSVRVNTDGFYEHLEMGALPQDRISYVPFQNHVQTGIIPVIPGVNIPIHHLPMFVFVLIIAGVLHELGHALAALCANVRLNGFGFFLIAIYAGAFTELETEELNRSSLAQRLRIYCAGVWHNVVLAFIGVLVLWTLPYTLFPLFTTGAGVIVKEVDKSSGLYGGSGFVPGNLVLSVNGCQTKTATDWIKCLEGLRIHGQNSGYIIKKEVVDPWIAKPEFVKQYGDEIQCCEGFSNNTFSSHICFNFYENKNGQVWEVPVNLPVTPALKFRESLGLGRNISRIDRVDILKRQVRSVDNNALTVFDKEKSTFACLSARTVTNRPMCVRGVSRIEDDTVCATPSLFNGTQLLRFEVKSSNEVVLFVGPVTEPLYLVTVSELVPRFRWVPLWLPDLVELFGQYLVTFSLALGVLNAVPCYGLDGQFICYTVIDYFFSKRDVQQRNRIAGCIILAGSSIFLLNLIIGFVKLFLFYLR</sequence>
<dbReference type="GO" id="GO:0016020">
    <property type="term" value="C:membrane"/>
    <property type="evidence" value="ECO:0007669"/>
    <property type="project" value="InterPro"/>
</dbReference>
<feature type="transmembrane region" description="Helical" evidence="10">
    <location>
        <begin position="199"/>
        <end position="220"/>
    </location>
</feature>
<proteinExistence type="predicted"/>
<dbReference type="Proteomes" id="UP000614601">
    <property type="component" value="Unassembled WGS sequence"/>
</dbReference>
<dbReference type="GO" id="GO:0031293">
    <property type="term" value="P:membrane protein intracellular domain proteolysis"/>
    <property type="evidence" value="ECO:0007669"/>
    <property type="project" value="TreeGrafter"/>
</dbReference>
<dbReference type="Pfam" id="PF02163">
    <property type="entry name" value="Peptidase_M50"/>
    <property type="match status" value="1"/>
</dbReference>
<feature type="transmembrane region" description="Helical" evidence="10">
    <location>
        <begin position="6"/>
        <end position="24"/>
    </location>
</feature>
<dbReference type="PRINTS" id="PR01000">
    <property type="entry name" value="SREBPS2PTASE"/>
</dbReference>
<evidence type="ECO:0000256" key="9">
    <source>
        <dbReference type="ARBA" id="ARBA00045828"/>
    </source>
</evidence>
<dbReference type="InterPro" id="IPR001193">
    <property type="entry name" value="MBTPS2"/>
</dbReference>
<keyword evidence="7 10" id="KW-0472">Membrane</keyword>
<feature type="domain" description="Peptidase M50" evidence="11">
    <location>
        <begin position="181"/>
        <end position="566"/>
    </location>
</feature>
<dbReference type="EC" id="3.4.24.85" evidence="3"/>
<evidence type="ECO:0000259" key="11">
    <source>
        <dbReference type="Pfam" id="PF02163"/>
    </source>
</evidence>